<evidence type="ECO:0000256" key="4">
    <source>
        <dbReference type="ARBA" id="ARBA00022679"/>
    </source>
</evidence>
<dbReference type="EMBL" id="PFFY01000267">
    <property type="protein sequence ID" value="PIW32537.1"/>
    <property type="molecule type" value="Genomic_DNA"/>
</dbReference>
<comment type="catalytic activity">
    <reaction evidence="8">
        <text>DNA(n) + a 2'-deoxyribonucleoside 5'-triphosphate = DNA(n+1) + diphosphate</text>
        <dbReference type="Rhea" id="RHEA:22508"/>
        <dbReference type="Rhea" id="RHEA-COMP:17339"/>
        <dbReference type="Rhea" id="RHEA-COMP:17340"/>
        <dbReference type="ChEBI" id="CHEBI:33019"/>
        <dbReference type="ChEBI" id="CHEBI:61560"/>
        <dbReference type="ChEBI" id="CHEBI:173112"/>
        <dbReference type="EC" id="2.7.7.7"/>
    </reaction>
</comment>
<evidence type="ECO:0000313" key="11">
    <source>
        <dbReference type="Proteomes" id="UP000230025"/>
    </source>
</evidence>
<dbReference type="PANTHER" id="PTHR32294">
    <property type="entry name" value="DNA POLYMERASE III SUBUNIT ALPHA"/>
    <property type="match status" value="1"/>
</dbReference>
<dbReference type="Pfam" id="PF07733">
    <property type="entry name" value="DNA_pol3_alpha"/>
    <property type="match status" value="1"/>
</dbReference>
<organism evidence="10 11">
    <name type="scientific">bacterium (Candidatus Ratteibacteria) CG15_BIG_FIL_POST_REV_8_21_14_020_41_12</name>
    <dbReference type="NCBI Taxonomy" id="2014291"/>
    <lineage>
        <taxon>Bacteria</taxon>
        <taxon>Candidatus Ratteibacteria</taxon>
    </lineage>
</organism>
<keyword evidence="6" id="KW-0235">DNA replication</keyword>
<protein>
    <recommendedName>
        <fullName evidence="3">DNA polymerase III subunit alpha</fullName>
        <ecNumber evidence="2">2.7.7.7</ecNumber>
    </recommendedName>
</protein>
<dbReference type="GO" id="GO:0003887">
    <property type="term" value="F:DNA-directed DNA polymerase activity"/>
    <property type="evidence" value="ECO:0007669"/>
    <property type="project" value="UniProtKB-KW"/>
</dbReference>
<dbReference type="AlphaFoldDB" id="A0A2M7GXK4"/>
<dbReference type="Gene3D" id="1.10.150.870">
    <property type="match status" value="1"/>
</dbReference>
<dbReference type="CDD" id="cd04485">
    <property type="entry name" value="DnaE_OBF"/>
    <property type="match status" value="1"/>
</dbReference>
<dbReference type="InterPro" id="IPR004013">
    <property type="entry name" value="PHP_dom"/>
</dbReference>
<evidence type="ECO:0000256" key="3">
    <source>
        <dbReference type="ARBA" id="ARBA00019114"/>
    </source>
</evidence>
<keyword evidence="5" id="KW-0548">Nucleotidyltransferase</keyword>
<dbReference type="InterPro" id="IPR004365">
    <property type="entry name" value="NA-bd_OB_tRNA"/>
</dbReference>
<dbReference type="InterPro" id="IPR041931">
    <property type="entry name" value="DNA_pol3_alpha_thumb_dom"/>
</dbReference>
<dbReference type="InterPro" id="IPR016195">
    <property type="entry name" value="Pol/histidinol_Pase-like"/>
</dbReference>
<dbReference type="NCBIfam" id="NF005298">
    <property type="entry name" value="PRK06826.1"/>
    <property type="match status" value="1"/>
</dbReference>
<dbReference type="SUPFAM" id="SSF160975">
    <property type="entry name" value="AF1531-like"/>
    <property type="match status" value="1"/>
</dbReference>
<dbReference type="Proteomes" id="UP000230025">
    <property type="component" value="Unassembled WGS sequence"/>
</dbReference>
<sequence>HLHTEYSLLDGMCRVKKVAKTAHQSGMKALAITDHGNMFGAIEFYETVLQAGVKPIIGLEAYIAPASRFEKKSSGIRESSFHLTLLAKDGAGYKNLIKLSTLSYLEGFYYKPRIDKTILEQYKDGIVVLSGCLKGEIPSLLLQNNFEKAKETASFYQDLFGEDFYLELQDEGIPEQKILNKNLVKLGKGLNIPLVATNDCHYLEKKESFAHDVLLCIQTGSKITDTNRLKFSTQEFYFKSAKEMEEIFADLPEAIQNTSEIAEKCNLSLEFDQLHLPHYQVPKPYDENTYLEKLCREGLKTKFGSGINQEESQKLLNRLKHELKVIKDMGYSSYFLVICDLVDFAHQEGILVGPGRGSAAGSLVAYLLGITQINPLSYDLLFERFLNPERTSLPDIDIDFCDKRRDEVINYIRGKYGEKNIAQIVTFGTMAARAVIRDTGRGLDLPYSEVDHIAKLVPYELNISLTEALSRESELKNLYLADPKIKQLLEVSLLLEGLARHASTHAAGVVLSELPLTEYTPLFRGPSNEIVTQYEMNALDKIGLLKIDLLGLKTLSVIGDTKTFVKSRRKQEVGEIPLDDERTFALLCRGETKGVFQLESSGMADLVRKVSPKSFEDLIAILALYRPGPLGSGMVDDFIKRRHKLSPVKYDHPALEPILKSTYGIILYQEQVMQIVNIIGGFDLAKSDLFRRAMGKKISSIMEKNRELFVRGAAKKDITRRIAERIFNQISKFAGYGFNKSHSAGYATISYQTAFLKERYPVEFMAALLTSEIGNSDKIVEYIEECARMQIWVLAPDVEEDFAEFVPFGNDIKFGLTAIKNVGKSAIASIIEVRENGKFLSLFDFCRRVDLRLVNRKVIESLIKAGAFDFMGEPRAALFLQIDEALKEGAKFQRSKAKGQLSIFDSLPEQKEKSKEAIDEEWPETRFLSYEKSVLGFYVSGHPLAKFAKILESYAKDNSLDLKNLAPGSLVRLGGIIDKVKRLTTKRGDKMATFLLEDLKGKAEVILFPETFNRFGEHIRVGSIVFVKGKADFRNERPSVVADEILPIDEATEKLADRVDLELYLAGLEKDALESLKKLLAKFKGGVAVYLTVHLSNKERVSIQTEAKIKPTPEFLSRAKDLVGEDNVHLLA</sequence>
<evidence type="ECO:0000256" key="5">
    <source>
        <dbReference type="ARBA" id="ARBA00022695"/>
    </source>
</evidence>
<dbReference type="InterPro" id="IPR003141">
    <property type="entry name" value="Pol/His_phosphatase_N"/>
</dbReference>
<dbReference type="Pfam" id="PF01336">
    <property type="entry name" value="tRNA_anti-codon"/>
    <property type="match status" value="1"/>
</dbReference>
<dbReference type="InterPro" id="IPR011708">
    <property type="entry name" value="DNA_pol3_alpha_NTPase_dom"/>
</dbReference>
<feature type="domain" description="Polymerase/histidinol phosphatase N-terminal" evidence="9">
    <location>
        <begin position="1"/>
        <end position="65"/>
    </location>
</feature>
<dbReference type="GO" id="GO:0003676">
    <property type="term" value="F:nucleic acid binding"/>
    <property type="evidence" value="ECO:0007669"/>
    <property type="project" value="InterPro"/>
</dbReference>
<dbReference type="GO" id="GO:0006260">
    <property type="term" value="P:DNA replication"/>
    <property type="evidence" value="ECO:0007669"/>
    <property type="project" value="UniProtKB-KW"/>
</dbReference>
<dbReference type="Pfam" id="PF14579">
    <property type="entry name" value="HHH_6"/>
    <property type="match status" value="1"/>
</dbReference>
<dbReference type="GO" id="GO:0008408">
    <property type="term" value="F:3'-5' exonuclease activity"/>
    <property type="evidence" value="ECO:0007669"/>
    <property type="project" value="InterPro"/>
</dbReference>
<proteinExistence type="predicted"/>
<evidence type="ECO:0000259" key="9">
    <source>
        <dbReference type="SMART" id="SM00481"/>
    </source>
</evidence>
<evidence type="ECO:0000313" key="10">
    <source>
        <dbReference type="EMBL" id="PIW32537.1"/>
    </source>
</evidence>
<evidence type="ECO:0000256" key="7">
    <source>
        <dbReference type="ARBA" id="ARBA00022932"/>
    </source>
</evidence>
<dbReference type="SMART" id="SM00481">
    <property type="entry name" value="POLIIIAc"/>
    <property type="match status" value="1"/>
</dbReference>
<keyword evidence="7" id="KW-0239">DNA-directed DNA polymerase</keyword>
<dbReference type="Gene3D" id="1.10.10.1600">
    <property type="entry name" value="Bacterial DNA polymerase III alpha subunit, thumb domain"/>
    <property type="match status" value="1"/>
</dbReference>
<feature type="non-terminal residue" evidence="10">
    <location>
        <position position="1"/>
    </location>
</feature>
<evidence type="ECO:0000256" key="2">
    <source>
        <dbReference type="ARBA" id="ARBA00012417"/>
    </source>
</evidence>
<evidence type="ECO:0000256" key="1">
    <source>
        <dbReference type="ARBA" id="ARBA00004496"/>
    </source>
</evidence>
<dbReference type="NCBIfam" id="NF004226">
    <property type="entry name" value="PRK05673.1"/>
    <property type="match status" value="1"/>
</dbReference>
<dbReference type="SUPFAM" id="SSF89550">
    <property type="entry name" value="PHP domain-like"/>
    <property type="match status" value="1"/>
</dbReference>
<name>A0A2M7GXK4_9BACT</name>
<dbReference type="InterPro" id="IPR040982">
    <property type="entry name" value="DNA_pol3_finger"/>
</dbReference>
<dbReference type="EC" id="2.7.7.7" evidence="2"/>
<dbReference type="InterPro" id="IPR004805">
    <property type="entry name" value="DnaE2/DnaE/PolC"/>
</dbReference>
<evidence type="ECO:0000256" key="8">
    <source>
        <dbReference type="ARBA" id="ARBA00049244"/>
    </source>
</evidence>
<accession>A0A2M7GXK4</accession>
<dbReference type="PANTHER" id="PTHR32294:SF0">
    <property type="entry name" value="DNA POLYMERASE III SUBUNIT ALPHA"/>
    <property type="match status" value="1"/>
</dbReference>
<comment type="subcellular location">
    <subcellularLocation>
        <location evidence="1">Cytoplasm</location>
    </subcellularLocation>
</comment>
<dbReference type="GO" id="GO:0005737">
    <property type="term" value="C:cytoplasm"/>
    <property type="evidence" value="ECO:0007669"/>
    <property type="project" value="UniProtKB-SubCell"/>
</dbReference>
<reference evidence="11" key="1">
    <citation type="submission" date="2017-09" db="EMBL/GenBank/DDBJ databases">
        <title>Depth-based differentiation of microbial function through sediment-hosted aquifers and enrichment of novel symbionts in the deep terrestrial subsurface.</title>
        <authorList>
            <person name="Probst A.J."/>
            <person name="Ladd B."/>
            <person name="Jarett J.K."/>
            <person name="Geller-Mcgrath D.E."/>
            <person name="Sieber C.M.K."/>
            <person name="Emerson J.B."/>
            <person name="Anantharaman K."/>
            <person name="Thomas B.C."/>
            <person name="Malmstrom R."/>
            <person name="Stieglmeier M."/>
            <person name="Klingl A."/>
            <person name="Woyke T."/>
            <person name="Ryan C.M."/>
            <person name="Banfield J.F."/>
        </authorList>
    </citation>
    <scope>NUCLEOTIDE SEQUENCE [LARGE SCALE GENOMIC DNA]</scope>
</reference>
<dbReference type="Gene3D" id="3.20.20.140">
    <property type="entry name" value="Metal-dependent hydrolases"/>
    <property type="match status" value="1"/>
</dbReference>
<keyword evidence="4" id="KW-0808">Transferase</keyword>
<dbReference type="NCBIfam" id="TIGR00594">
    <property type="entry name" value="polc"/>
    <property type="match status" value="1"/>
</dbReference>
<dbReference type="CDD" id="cd12113">
    <property type="entry name" value="PHP_PolIIIA_DnaE3"/>
    <property type="match status" value="1"/>
</dbReference>
<dbReference type="Pfam" id="PF02811">
    <property type="entry name" value="PHP"/>
    <property type="match status" value="1"/>
</dbReference>
<comment type="caution">
    <text evidence="10">The sequence shown here is derived from an EMBL/GenBank/DDBJ whole genome shotgun (WGS) entry which is preliminary data.</text>
</comment>
<evidence type="ECO:0000256" key="6">
    <source>
        <dbReference type="ARBA" id="ARBA00022705"/>
    </source>
</evidence>
<gene>
    <name evidence="10" type="ORF">COW28_05815</name>
</gene>
<dbReference type="Pfam" id="PF17657">
    <property type="entry name" value="DNA_pol3_finger"/>
    <property type="match status" value="1"/>
</dbReference>
<dbReference type="InterPro" id="IPR029460">
    <property type="entry name" value="DNAPol_HHH"/>
</dbReference>